<evidence type="ECO:0000256" key="1">
    <source>
        <dbReference type="SAM" id="MobiDB-lite"/>
    </source>
</evidence>
<dbReference type="Proteomes" id="UP000249464">
    <property type="component" value="Unassembled WGS sequence"/>
</dbReference>
<evidence type="ECO:0000313" key="2">
    <source>
        <dbReference type="EMBL" id="SGY41200.1"/>
    </source>
</evidence>
<reference evidence="2 3" key="1">
    <citation type="submission" date="2016-11" db="EMBL/GenBank/DDBJ databases">
        <authorList>
            <person name="Jaros S."/>
            <person name="Januszkiewicz K."/>
            <person name="Wedrychowicz H."/>
        </authorList>
    </citation>
    <scope>NUCLEOTIDE SEQUENCE [LARGE SCALE GENOMIC DNA]</scope>
</reference>
<protein>
    <submittedName>
        <fullName evidence="2">BQ5605_C003g02482 protein</fullName>
    </submittedName>
</protein>
<dbReference type="EMBL" id="FQNC01000042">
    <property type="protein sequence ID" value="SGY41200.1"/>
    <property type="molecule type" value="Genomic_DNA"/>
</dbReference>
<organism evidence="2 3">
    <name type="scientific">Microbotryum silenes-dioicae</name>
    <dbReference type="NCBI Taxonomy" id="796604"/>
    <lineage>
        <taxon>Eukaryota</taxon>
        <taxon>Fungi</taxon>
        <taxon>Dikarya</taxon>
        <taxon>Basidiomycota</taxon>
        <taxon>Pucciniomycotina</taxon>
        <taxon>Microbotryomycetes</taxon>
        <taxon>Microbotryales</taxon>
        <taxon>Microbotryaceae</taxon>
        <taxon>Microbotryum</taxon>
    </lineage>
</organism>
<gene>
    <name evidence="2" type="primary">BQ5605_C003g02482</name>
    <name evidence="2" type="ORF">BQ5605_C003G02482</name>
</gene>
<dbReference type="AlphaFoldDB" id="A0A2X0M637"/>
<accession>A0A2X0M637</accession>
<keyword evidence="3" id="KW-1185">Reference proteome</keyword>
<name>A0A2X0M637_9BASI</name>
<proteinExistence type="predicted"/>
<sequence length="135" mass="15204">MNPRKPCKVTTDQPATAERRHTVNPRTLFYPNHEKTEKRRPVGAAVQRGLLRAREKKEKKANTMNPPPHPHFLSIIPIFESQALHNAPSLAPRRTITNSPRTHAKMATPLPQTEDTTIVDAPFAVSDQKPTLHTL</sequence>
<evidence type="ECO:0000313" key="3">
    <source>
        <dbReference type="Proteomes" id="UP000249464"/>
    </source>
</evidence>
<feature type="region of interest" description="Disordered" evidence="1">
    <location>
        <begin position="1"/>
        <end position="46"/>
    </location>
</feature>